<evidence type="ECO:0000313" key="5">
    <source>
        <dbReference type="Proteomes" id="UP000199310"/>
    </source>
</evidence>
<evidence type="ECO:0000259" key="2">
    <source>
        <dbReference type="Pfam" id="PF04773"/>
    </source>
</evidence>
<dbReference type="Gene3D" id="3.55.50.30">
    <property type="match status" value="1"/>
</dbReference>
<dbReference type="OrthoDB" id="923517at2"/>
<dbReference type="Pfam" id="PF16344">
    <property type="entry name" value="FecR_C"/>
    <property type="match status" value="1"/>
</dbReference>
<dbReference type="STRING" id="29529.SAMN04488122_5826"/>
<sequence length="332" mass="38323">MDELEKDYSGYQAIDFLADENFIRYVKFPEPLSQVYWDRVAAAWPEKQPLMQDAREMMYLLERPVMQYNEAARRKIWQQVEAGIAAPPRISFLRRYRFRLAAAVLLLLIATGVYQYLTGTVVYETGYADSRQITLPDHSQVTLNAHSRLSYARNWRWSGKREVFLEGEGFFDVKHLGDTFRLYVKDVSVTVLGTAFNVKDRRDKTVVVLQRGRIRINVKNNPAAGIILSPGEGWEYNRLQAVAVTHKTDTTAAAAWTRHQLVLEGTTLREVIQLLEDNYGYHVILEDSSLANRKLTGSIPMQKKEDLFFVLSKIFNIDIIQQPDTLLFRARP</sequence>
<dbReference type="Proteomes" id="UP000199310">
    <property type="component" value="Unassembled WGS sequence"/>
</dbReference>
<dbReference type="PANTHER" id="PTHR30273">
    <property type="entry name" value="PERIPLASMIC SIGNAL SENSOR AND SIGMA FACTOR ACTIVATOR FECR-RELATED"/>
    <property type="match status" value="1"/>
</dbReference>
<dbReference type="InterPro" id="IPR032508">
    <property type="entry name" value="FecR_C"/>
</dbReference>
<feature type="transmembrane region" description="Helical" evidence="1">
    <location>
        <begin position="98"/>
        <end position="117"/>
    </location>
</feature>
<dbReference type="Pfam" id="PF04773">
    <property type="entry name" value="FecR"/>
    <property type="match status" value="1"/>
</dbReference>
<evidence type="ECO:0000313" key="4">
    <source>
        <dbReference type="EMBL" id="SEW53990.1"/>
    </source>
</evidence>
<name>A0A1I0SB83_9BACT</name>
<keyword evidence="1" id="KW-0472">Membrane</keyword>
<feature type="domain" description="FecR protein" evidence="2">
    <location>
        <begin position="122"/>
        <end position="214"/>
    </location>
</feature>
<feature type="domain" description="Protein FecR C-terminal" evidence="3">
    <location>
        <begin position="261"/>
        <end position="319"/>
    </location>
</feature>
<dbReference type="InterPro" id="IPR006860">
    <property type="entry name" value="FecR"/>
</dbReference>
<dbReference type="RefSeq" id="WP_089901518.1">
    <property type="nucleotide sequence ID" value="NZ_FOJG01000002.1"/>
</dbReference>
<dbReference type="Gene3D" id="2.60.120.1440">
    <property type="match status" value="1"/>
</dbReference>
<dbReference type="InterPro" id="IPR012373">
    <property type="entry name" value="Ferrdict_sens_TM"/>
</dbReference>
<keyword evidence="1" id="KW-0812">Transmembrane</keyword>
<proteinExistence type="predicted"/>
<dbReference type="EMBL" id="FOJG01000002">
    <property type="protein sequence ID" value="SEW53990.1"/>
    <property type="molecule type" value="Genomic_DNA"/>
</dbReference>
<protein>
    <submittedName>
        <fullName evidence="4">Ferric-dicitrate binding protein FerR, regulates iron transport through sigma-19</fullName>
    </submittedName>
</protein>
<organism evidence="4 5">
    <name type="scientific">Chitinophaga arvensicola</name>
    <dbReference type="NCBI Taxonomy" id="29529"/>
    <lineage>
        <taxon>Bacteria</taxon>
        <taxon>Pseudomonadati</taxon>
        <taxon>Bacteroidota</taxon>
        <taxon>Chitinophagia</taxon>
        <taxon>Chitinophagales</taxon>
        <taxon>Chitinophagaceae</taxon>
        <taxon>Chitinophaga</taxon>
    </lineage>
</organism>
<dbReference type="PIRSF" id="PIRSF018266">
    <property type="entry name" value="FecR"/>
    <property type="match status" value="1"/>
</dbReference>
<keyword evidence="1" id="KW-1133">Transmembrane helix</keyword>
<reference evidence="5" key="1">
    <citation type="submission" date="2016-10" db="EMBL/GenBank/DDBJ databases">
        <authorList>
            <person name="Varghese N."/>
            <person name="Submissions S."/>
        </authorList>
    </citation>
    <scope>NUCLEOTIDE SEQUENCE [LARGE SCALE GENOMIC DNA]</scope>
    <source>
        <strain evidence="5">DSM 3695</strain>
    </source>
</reference>
<dbReference type="GO" id="GO:0016989">
    <property type="term" value="F:sigma factor antagonist activity"/>
    <property type="evidence" value="ECO:0007669"/>
    <property type="project" value="TreeGrafter"/>
</dbReference>
<accession>A0A1I0SB83</accession>
<evidence type="ECO:0000259" key="3">
    <source>
        <dbReference type="Pfam" id="PF16344"/>
    </source>
</evidence>
<gene>
    <name evidence="4" type="ORF">SAMN04488122_5826</name>
</gene>
<dbReference type="PANTHER" id="PTHR30273:SF2">
    <property type="entry name" value="PROTEIN FECR"/>
    <property type="match status" value="1"/>
</dbReference>
<evidence type="ECO:0000256" key="1">
    <source>
        <dbReference type="SAM" id="Phobius"/>
    </source>
</evidence>
<dbReference type="AlphaFoldDB" id="A0A1I0SB83"/>
<keyword evidence="5" id="KW-1185">Reference proteome</keyword>